<protein>
    <submittedName>
        <fullName evidence="2">Uncharacterized protein</fullName>
    </submittedName>
</protein>
<name>A0A917QPQ2_9NOCA</name>
<dbReference type="Proteomes" id="UP000612956">
    <property type="component" value="Unassembled WGS sequence"/>
</dbReference>
<evidence type="ECO:0000313" key="3">
    <source>
        <dbReference type="Proteomes" id="UP000612956"/>
    </source>
</evidence>
<sequence>MALMTLIALIAFGIVILGGLIAAVVAVSLGAGRRTPPDPRWTAAAVGTGADIPAPHLVGAQAGSCGGGDSCSAHSGCGGGDSCSGGPSASGCGGGGSCSGGDPSPSGSSCGGGSNCSGS</sequence>
<dbReference type="AlphaFoldDB" id="A0A917QPQ2"/>
<feature type="region of interest" description="Disordered" evidence="1">
    <location>
        <begin position="63"/>
        <end position="119"/>
    </location>
</feature>
<reference evidence="2" key="2">
    <citation type="submission" date="2020-09" db="EMBL/GenBank/DDBJ databases">
        <authorList>
            <person name="Sun Q."/>
            <person name="Zhou Y."/>
        </authorList>
    </citation>
    <scope>NUCLEOTIDE SEQUENCE</scope>
    <source>
        <strain evidence="2">CGMCC 4.7278</strain>
    </source>
</reference>
<gene>
    <name evidence="2" type="ORF">GCM10011591_37860</name>
</gene>
<evidence type="ECO:0000313" key="2">
    <source>
        <dbReference type="EMBL" id="GGK62046.1"/>
    </source>
</evidence>
<comment type="caution">
    <text evidence="2">The sequence shown here is derived from an EMBL/GenBank/DDBJ whole genome shotgun (WGS) entry which is preliminary data.</text>
</comment>
<reference evidence="2" key="1">
    <citation type="journal article" date="2014" name="Int. J. Syst. Evol. Microbiol.">
        <title>Complete genome sequence of Corynebacterium casei LMG S-19264T (=DSM 44701T), isolated from a smear-ripened cheese.</title>
        <authorList>
            <consortium name="US DOE Joint Genome Institute (JGI-PGF)"/>
            <person name="Walter F."/>
            <person name="Albersmeier A."/>
            <person name="Kalinowski J."/>
            <person name="Ruckert C."/>
        </authorList>
    </citation>
    <scope>NUCLEOTIDE SEQUENCE</scope>
    <source>
        <strain evidence="2">CGMCC 4.7278</strain>
    </source>
</reference>
<feature type="compositionally biased region" description="Gly residues" evidence="1">
    <location>
        <begin position="109"/>
        <end position="119"/>
    </location>
</feature>
<accession>A0A917QPQ2</accession>
<organism evidence="2 3">
    <name type="scientific">Nocardia camponoti</name>
    <dbReference type="NCBI Taxonomy" id="1616106"/>
    <lineage>
        <taxon>Bacteria</taxon>
        <taxon>Bacillati</taxon>
        <taxon>Actinomycetota</taxon>
        <taxon>Actinomycetes</taxon>
        <taxon>Mycobacteriales</taxon>
        <taxon>Nocardiaceae</taxon>
        <taxon>Nocardia</taxon>
    </lineage>
</organism>
<evidence type="ECO:0000256" key="1">
    <source>
        <dbReference type="SAM" id="MobiDB-lite"/>
    </source>
</evidence>
<keyword evidence="3" id="KW-1185">Reference proteome</keyword>
<dbReference type="EMBL" id="BMMW01000004">
    <property type="protein sequence ID" value="GGK62046.1"/>
    <property type="molecule type" value="Genomic_DNA"/>
</dbReference>
<proteinExistence type="predicted"/>